<dbReference type="AlphaFoldDB" id="A0A841UCW1"/>
<dbReference type="Proteomes" id="UP000553776">
    <property type="component" value="Unassembled WGS sequence"/>
</dbReference>
<reference evidence="1 2" key="1">
    <citation type="submission" date="2020-08" db="EMBL/GenBank/DDBJ databases">
        <title>Cohnella phylogeny.</title>
        <authorList>
            <person name="Dunlap C."/>
        </authorList>
    </citation>
    <scope>NUCLEOTIDE SEQUENCE [LARGE SCALE GENOMIC DNA]</scope>
    <source>
        <strain evidence="1 2">DSM 25239</strain>
    </source>
</reference>
<dbReference type="Gene3D" id="3.40.50.20">
    <property type="match status" value="1"/>
</dbReference>
<protein>
    <submittedName>
        <fullName evidence="1">ATP-grasp domain-containing protein</fullName>
    </submittedName>
</protein>
<comment type="caution">
    <text evidence="1">The sequence shown here is derived from an EMBL/GenBank/DDBJ whole genome shotgun (WGS) entry which is preliminary data.</text>
</comment>
<evidence type="ECO:0000313" key="1">
    <source>
        <dbReference type="EMBL" id="MBB6696043.1"/>
    </source>
</evidence>
<dbReference type="SUPFAM" id="SSF56059">
    <property type="entry name" value="Glutathione synthetase ATP-binding domain-like"/>
    <property type="match status" value="1"/>
</dbReference>
<proteinExistence type="predicted"/>
<dbReference type="EMBL" id="JACJVR010000167">
    <property type="protein sequence ID" value="MBB6696043.1"/>
    <property type="molecule type" value="Genomic_DNA"/>
</dbReference>
<gene>
    <name evidence="1" type="ORF">H7B90_32110</name>
</gene>
<evidence type="ECO:0000313" key="2">
    <source>
        <dbReference type="Proteomes" id="UP000553776"/>
    </source>
</evidence>
<sequence>MTTSAGPAPLRILLTGGRSPAALEFARLFRAAGHRVYAAESAPYHLCRASACVERSFQVPAPAEDHPRFVGALIEIARANGIDVLVPTCEEIFHLSRELHRFDGVCRVFAAPLGELDRLHHKGSFIRAAEDAGLAVPATEPVESPDGWLPLLEDPRFADGLVLKPAYSRFASRTLLLDPSRGPISFASRQEIVRKLKEAQASQARPWVAQRLLRGEEWCTYSVAHEGIVAAHVAYRSRFRAGRGASIHYAAEKEPRLLEWVRRFAKHTGFSGQLAFDFIRTSDGVFLPLECNPRATSGIHLFGAEGRLAEAILAPGALLAEGRVAEPAAKDGRGAMLSAAMLSYGLTQAIGRRKLGEWLRAYRSGRDVVYRRDDPKPFAEQFRLLAWTWRVARRRSLSMQEASTIDIEWNGER</sequence>
<keyword evidence="2" id="KW-1185">Reference proteome</keyword>
<organism evidence="1 2">
    <name type="scientific">Cohnella xylanilytica</name>
    <dbReference type="NCBI Taxonomy" id="557555"/>
    <lineage>
        <taxon>Bacteria</taxon>
        <taxon>Bacillati</taxon>
        <taxon>Bacillota</taxon>
        <taxon>Bacilli</taxon>
        <taxon>Bacillales</taxon>
        <taxon>Paenibacillaceae</taxon>
        <taxon>Cohnella</taxon>
    </lineage>
</organism>
<dbReference type="RefSeq" id="WP_185139984.1">
    <property type="nucleotide sequence ID" value="NZ_JACJVR010000167.1"/>
</dbReference>
<dbReference type="Gene3D" id="3.30.470.20">
    <property type="entry name" value="ATP-grasp fold, B domain"/>
    <property type="match status" value="1"/>
</dbReference>
<accession>A0A841UCW1</accession>
<name>A0A841UCW1_9BACL</name>